<proteinExistence type="predicted"/>
<evidence type="ECO:0000313" key="3">
    <source>
        <dbReference type="RefSeq" id="XP_071939900.1"/>
    </source>
</evidence>
<dbReference type="SUPFAM" id="SSF50630">
    <property type="entry name" value="Acid proteases"/>
    <property type="match status" value="1"/>
</dbReference>
<organism evidence="2 3">
    <name type="scientific">Coffea arabica</name>
    <name type="common">Arabian coffee</name>
    <dbReference type="NCBI Taxonomy" id="13443"/>
    <lineage>
        <taxon>Eukaryota</taxon>
        <taxon>Viridiplantae</taxon>
        <taxon>Streptophyta</taxon>
        <taxon>Embryophyta</taxon>
        <taxon>Tracheophyta</taxon>
        <taxon>Spermatophyta</taxon>
        <taxon>Magnoliopsida</taxon>
        <taxon>eudicotyledons</taxon>
        <taxon>Gunneridae</taxon>
        <taxon>Pentapetalae</taxon>
        <taxon>asterids</taxon>
        <taxon>lamiids</taxon>
        <taxon>Gentianales</taxon>
        <taxon>Rubiaceae</taxon>
        <taxon>Ixoroideae</taxon>
        <taxon>Gardenieae complex</taxon>
        <taxon>Bertiereae - Coffeeae clade</taxon>
        <taxon>Coffeeae</taxon>
        <taxon>Coffea</taxon>
    </lineage>
</organism>
<dbReference type="PROSITE" id="PS00141">
    <property type="entry name" value="ASP_PROTEASE"/>
    <property type="match status" value="1"/>
</dbReference>
<dbReference type="PANTHER" id="PTHR15503">
    <property type="entry name" value="LDOC1 RELATED"/>
    <property type="match status" value="1"/>
</dbReference>
<protein>
    <submittedName>
        <fullName evidence="3">Uncharacterized protein</fullName>
    </submittedName>
</protein>
<dbReference type="PANTHER" id="PTHR15503:SF22">
    <property type="entry name" value="TRANSPOSON TY3-I GAG POLYPROTEIN"/>
    <property type="match status" value="1"/>
</dbReference>
<dbReference type="Gene3D" id="2.40.70.10">
    <property type="entry name" value="Acid Proteases"/>
    <property type="match status" value="1"/>
</dbReference>
<evidence type="ECO:0000256" key="1">
    <source>
        <dbReference type="SAM" id="MobiDB-lite"/>
    </source>
</evidence>
<gene>
    <name evidence="3" type="primary">LOC140038442</name>
</gene>
<dbReference type="GeneID" id="140038442"/>
<feature type="region of interest" description="Disordered" evidence="1">
    <location>
        <begin position="1"/>
        <end position="26"/>
    </location>
</feature>
<name>A0ABM4X776_COFAR</name>
<reference evidence="3" key="1">
    <citation type="submission" date="2025-08" db="UniProtKB">
        <authorList>
            <consortium name="RefSeq"/>
        </authorList>
    </citation>
    <scope>IDENTIFICATION</scope>
    <source>
        <tissue evidence="3">Leaves</tissue>
    </source>
</reference>
<dbReference type="SUPFAM" id="SSF56672">
    <property type="entry name" value="DNA/RNA polymerases"/>
    <property type="match status" value="1"/>
</dbReference>
<dbReference type="CDD" id="cd00303">
    <property type="entry name" value="retropepsin_like"/>
    <property type="match status" value="1"/>
</dbReference>
<dbReference type="Gene3D" id="3.10.10.10">
    <property type="entry name" value="HIV Type 1 Reverse Transcriptase, subunit A, domain 1"/>
    <property type="match status" value="1"/>
</dbReference>
<dbReference type="InterPro" id="IPR043502">
    <property type="entry name" value="DNA/RNA_pol_sf"/>
</dbReference>
<sequence>MTRGNTSAVGSNTYKVPVNNNQKNPRFSTKLQEDTKEFMKISTQELQYRRSKGLCFKCGEKYTIGHQCRLGHVNCMVLDDEKDAVFKDALGEQDEQTGNPGQPMELSLHALSESLKRKTITLTGILDGEKVFMLVDTGSSDSYINSEMVIGMDINYRWVDQPFSVIMGNGTSVTSNAICPNVHWKINQHSFRFDLKVMEVGGWDIILGVDWMTHFNPITFDFQQLRISLYNQGNEVHLHGQAEDCDMDLIRGKDLRTFIEYKRQMCMALKCKSNTEEGAEPIPQEVGKLLQEYDDVFQKPNSLPPSRSVDHEIPLKSEAQPFKLKPYRYPHCHKEELEKQVTEMLQTGVVKYSNNLFASPVLLVKKKEGTW</sequence>
<dbReference type="Pfam" id="PF08284">
    <property type="entry name" value="RVP_2"/>
    <property type="match status" value="1"/>
</dbReference>
<keyword evidence="2" id="KW-1185">Reference proteome</keyword>
<dbReference type="InterPro" id="IPR021109">
    <property type="entry name" value="Peptidase_aspartic_dom_sf"/>
</dbReference>
<dbReference type="RefSeq" id="XP_071939900.1">
    <property type="nucleotide sequence ID" value="XM_072083799.1"/>
</dbReference>
<evidence type="ECO:0000313" key="2">
    <source>
        <dbReference type="Proteomes" id="UP001652660"/>
    </source>
</evidence>
<dbReference type="Proteomes" id="UP001652660">
    <property type="component" value="Chromosome 3e"/>
</dbReference>
<dbReference type="InterPro" id="IPR032567">
    <property type="entry name" value="RTL1-rel"/>
</dbReference>
<dbReference type="InterPro" id="IPR001969">
    <property type="entry name" value="Aspartic_peptidase_AS"/>
</dbReference>
<accession>A0ABM4X776</accession>